<feature type="compositionally biased region" description="Low complexity" evidence="1">
    <location>
        <begin position="6"/>
        <end position="29"/>
    </location>
</feature>
<name>A0AA41N3V8_SCICA</name>
<gene>
    <name evidence="2" type="ORF">SUZIE_171805</name>
</gene>
<protein>
    <submittedName>
        <fullName evidence="2">Uncharacterized protein</fullName>
    </submittedName>
</protein>
<organism evidence="2 3">
    <name type="scientific">Sciurus carolinensis</name>
    <name type="common">Eastern gray squirrel</name>
    <dbReference type="NCBI Taxonomy" id="30640"/>
    <lineage>
        <taxon>Eukaryota</taxon>
        <taxon>Metazoa</taxon>
        <taxon>Chordata</taxon>
        <taxon>Craniata</taxon>
        <taxon>Vertebrata</taxon>
        <taxon>Euteleostomi</taxon>
        <taxon>Mammalia</taxon>
        <taxon>Eutheria</taxon>
        <taxon>Euarchontoglires</taxon>
        <taxon>Glires</taxon>
        <taxon>Rodentia</taxon>
        <taxon>Sciuromorpha</taxon>
        <taxon>Sciuridae</taxon>
        <taxon>Sciurinae</taxon>
        <taxon>Sciurini</taxon>
        <taxon>Sciurus</taxon>
    </lineage>
</organism>
<feature type="region of interest" description="Disordered" evidence="1">
    <location>
        <begin position="57"/>
        <end position="87"/>
    </location>
</feature>
<feature type="compositionally biased region" description="Low complexity" evidence="1">
    <location>
        <begin position="76"/>
        <end position="85"/>
    </location>
</feature>
<evidence type="ECO:0000313" key="2">
    <source>
        <dbReference type="EMBL" id="MBZ3883211.1"/>
    </source>
</evidence>
<evidence type="ECO:0000256" key="1">
    <source>
        <dbReference type="SAM" id="MobiDB-lite"/>
    </source>
</evidence>
<evidence type="ECO:0000313" key="3">
    <source>
        <dbReference type="Proteomes" id="UP001166674"/>
    </source>
</evidence>
<keyword evidence="3" id="KW-1185">Reference proteome</keyword>
<proteinExistence type="predicted"/>
<reference evidence="2" key="1">
    <citation type="submission" date="2020-03" db="EMBL/GenBank/DDBJ databases">
        <title>Studies in the Genomics of Life Span.</title>
        <authorList>
            <person name="Glass D."/>
        </authorList>
    </citation>
    <scope>NUCLEOTIDE SEQUENCE</scope>
    <source>
        <strain evidence="2">SUZIE</strain>
        <tissue evidence="2">Muscle</tissue>
    </source>
</reference>
<comment type="caution">
    <text evidence="2">The sequence shown here is derived from an EMBL/GenBank/DDBJ whole genome shotgun (WGS) entry which is preliminary data.</text>
</comment>
<feature type="region of interest" description="Disordered" evidence="1">
    <location>
        <begin position="1"/>
        <end position="34"/>
    </location>
</feature>
<sequence>MEAVGRRAQGAGRRARCAGGAARRPQGPVLLGAPQWTRGPGVYARIVSGCEAWGGAHRAPSCGRTRRTWRRGCGGRQARPPAGRGLAEVTQPSLGVGYELGQAWPSVSKSCACFAHSPDQCFQP</sequence>
<dbReference type="AlphaFoldDB" id="A0AA41N3V8"/>
<dbReference type="EMBL" id="JAATJV010385653">
    <property type="protein sequence ID" value="MBZ3883211.1"/>
    <property type="molecule type" value="Genomic_DNA"/>
</dbReference>
<accession>A0AA41N3V8</accession>
<dbReference type="Gene3D" id="3.40.50.450">
    <property type="match status" value="1"/>
</dbReference>
<dbReference type="Proteomes" id="UP001166674">
    <property type="component" value="Unassembled WGS sequence"/>
</dbReference>